<gene>
    <name evidence="2" type="ORF">KIL84_013646</name>
</gene>
<evidence type="ECO:0000313" key="3">
    <source>
        <dbReference type="Proteomes" id="UP000827986"/>
    </source>
</evidence>
<proteinExistence type="predicted"/>
<name>A0A9D3WWC0_9SAUR</name>
<comment type="caution">
    <text evidence="2">The sequence shown here is derived from an EMBL/GenBank/DDBJ whole genome shotgun (WGS) entry which is preliminary data.</text>
</comment>
<keyword evidence="3" id="KW-1185">Reference proteome</keyword>
<reference evidence="2" key="1">
    <citation type="submission" date="2021-09" db="EMBL/GenBank/DDBJ databases">
        <title>The genome of Mauremys mutica provides insights into the evolution of semi-aquatic lifestyle.</title>
        <authorList>
            <person name="Gong S."/>
            <person name="Gao Y."/>
        </authorList>
    </citation>
    <scope>NUCLEOTIDE SEQUENCE</scope>
    <source>
        <strain evidence="2">MM-2020</strain>
        <tissue evidence="2">Muscle</tissue>
    </source>
</reference>
<dbReference type="Proteomes" id="UP000827986">
    <property type="component" value="Unassembled WGS sequence"/>
</dbReference>
<evidence type="ECO:0000313" key="2">
    <source>
        <dbReference type="EMBL" id="KAH1169056.1"/>
    </source>
</evidence>
<accession>A0A9D3WWC0</accession>
<organism evidence="2 3">
    <name type="scientific">Mauremys mutica</name>
    <name type="common">yellowpond turtle</name>
    <dbReference type="NCBI Taxonomy" id="74926"/>
    <lineage>
        <taxon>Eukaryota</taxon>
        <taxon>Metazoa</taxon>
        <taxon>Chordata</taxon>
        <taxon>Craniata</taxon>
        <taxon>Vertebrata</taxon>
        <taxon>Euteleostomi</taxon>
        <taxon>Archelosauria</taxon>
        <taxon>Testudinata</taxon>
        <taxon>Testudines</taxon>
        <taxon>Cryptodira</taxon>
        <taxon>Durocryptodira</taxon>
        <taxon>Testudinoidea</taxon>
        <taxon>Geoemydidae</taxon>
        <taxon>Geoemydinae</taxon>
        <taxon>Mauremys</taxon>
    </lineage>
</organism>
<dbReference type="EMBL" id="JAHDVG010000485">
    <property type="protein sequence ID" value="KAH1169056.1"/>
    <property type="molecule type" value="Genomic_DNA"/>
</dbReference>
<evidence type="ECO:0000256" key="1">
    <source>
        <dbReference type="SAM" id="MobiDB-lite"/>
    </source>
</evidence>
<protein>
    <submittedName>
        <fullName evidence="2">Uncharacterized protein</fullName>
    </submittedName>
</protein>
<dbReference type="AlphaFoldDB" id="A0A9D3WWC0"/>
<sequence>MSGVSAHTAEHRAALLAPRPHAGFGEAPSAIAPAGRECMGSHRPAQLVFCGLEKPLYRGWLLSHSGKAHSSAHTYRLGPQESLMLGAGFVRLWLSRFGGQS</sequence>
<feature type="region of interest" description="Disordered" evidence="1">
    <location>
        <begin position="1"/>
        <end position="28"/>
    </location>
</feature>